<sequence length="216" mass="24041">MAVVLGPAHSLLGPLPSIDKEKPHTNFLLQNPFILRAAARAWIPPESAGSPVFLTAKLLLGQRCSLRVSGQESVAMMKKLVSEQLPVPEEQQHPLFHGQLLADDKQLSDYRIGPNASIKVVMRPLEKPAPEDARQPQPLWLHLGQVLAKHFGPQDTEAVLQLLRREHEERLQRISLGDLEQLARYLLPKEPLAEPAGEREPEALSSDKKEEKAAVQ</sequence>
<evidence type="ECO:0000256" key="3">
    <source>
        <dbReference type="SAM" id="MobiDB-lite"/>
    </source>
</evidence>
<dbReference type="SUPFAM" id="SSF54236">
    <property type="entry name" value="Ubiquitin-like"/>
    <property type="match status" value="1"/>
</dbReference>
<dbReference type="InterPro" id="IPR000626">
    <property type="entry name" value="Ubiquitin-like_dom"/>
</dbReference>
<protein>
    <recommendedName>
        <fullName evidence="4">Ubiquitin-like domain-containing protein</fullName>
    </recommendedName>
</protein>
<dbReference type="InterPro" id="IPR043317">
    <property type="entry name" value="UBL4B"/>
</dbReference>
<accession>A0A5J5N5M9</accession>
<proteinExistence type="predicted"/>
<keyword evidence="6" id="KW-1185">Reference proteome</keyword>
<comment type="subcellular location">
    <subcellularLocation>
        <location evidence="1">Cytoplasm</location>
    </subcellularLocation>
</comment>
<evidence type="ECO:0000256" key="2">
    <source>
        <dbReference type="ARBA" id="ARBA00022490"/>
    </source>
</evidence>
<dbReference type="GO" id="GO:0005737">
    <property type="term" value="C:cytoplasm"/>
    <property type="evidence" value="ECO:0007669"/>
    <property type="project" value="UniProtKB-SubCell"/>
</dbReference>
<organism evidence="5 6">
    <name type="scientific">Muntiacus reevesi</name>
    <name type="common">Reeves' muntjac</name>
    <name type="synonym">Cervus reevesi</name>
    <dbReference type="NCBI Taxonomy" id="9886"/>
    <lineage>
        <taxon>Eukaryota</taxon>
        <taxon>Metazoa</taxon>
        <taxon>Chordata</taxon>
        <taxon>Craniata</taxon>
        <taxon>Vertebrata</taxon>
        <taxon>Euteleostomi</taxon>
        <taxon>Mammalia</taxon>
        <taxon>Eutheria</taxon>
        <taxon>Laurasiatheria</taxon>
        <taxon>Artiodactyla</taxon>
        <taxon>Ruminantia</taxon>
        <taxon>Pecora</taxon>
        <taxon>Cervidae</taxon>
        <taxon>Muntiacinae</taxon>
        <taxon>Muntiacus</taxon>
    </lineage>
</organism>
<dbReference type="Proteomes" id="UP000326062">
    <property type="component" value="Chromosome 1"/>
</dbReference>
<dbReference type="InterPro" id="IPR029071">
    <property type="entry name" value="Ubiquitin-like_domsf"/>
</dbReference>
<dbReference type="EMBL" id="VCEB01000001">
    <property type="protein sequence ID" value="KAB0387522.1"/>
    <property type="molecule type" value="Genomic_DNA"/>
</dbReference>
<keyword evidence="2" id="KW-0963">Cytoplasm</keyword>
<evidence type="ECO:0000313" key="6">
    <source>
        <dbReference type="Proteomes" id="UP000326062"/>
    </source>
</evidence>
<reference evidence="5 6" key="1">
    <citation type="submission" date="2019-06" db="EMBL/GenBank/DDBJ databases">
        <title>Discovery of a novel chromosome fission-fusion reversal in muntjac.</title>
        <authorList>
            <person name="Mudd A.B."/>
            <person name="Bredeson J.V."/>
            <person name="Baum R."/>
            <person name="Hockemeyer D."/>
            <person name="Rokhsar D.S."/>
        </authorList>
    </citation>
    <scope>NUCLEOTIDE SEQUENCE [LARGE SCALE GENOMIC DNA]</scope>
    <source>
        <strain evidence="5">UCam_UCB_Mr</strain>
        <tissue evidence="5">Fibroblast cell line</tissue>
    </source>
</reference>
<comment type="caution">
    <text evidence="5">The sequence shown here is derived from an EMBL/GenBank/DDBJ whole genome shotgun (WGS) entry which is preliminary data.</text>
</comment>
<dbReference type="Pfam" id="PF00240">
    <property type="entry name" value="ubiquitin"/>
    <property type="match status" value="1"/>
</dbReference>
<evidence type="ECO:0000259" key="4">
    <source>
        <dbReference type="PROSITE" id="PS50053"/>
    </source>
</evidence>
<dbReference type="AlphaFoldDB" id="A0A5J5N5M9"/>
<evidence type="ECO:0000256" key="1">
    <source>
        <dbReference type="ARBA" id="ARBA00004496"/>
    </source>
</evidence>
<dbReference type="SMART" id="SM00213">
    <property type="entry name" value="UBQ"/>
    <property type="match status" value="1"/>
</dbReference>
<evidence type="ECO:0000313" key="5">
    <source>
        <dbReference type="EMBL" id="KAB0387522.1"/>
    </source>
</evidence>
<feature type="domain" description="Ubiquitin-like" evidence="4">
    <location>
        <begin position="52"/>
        <end position="123"/>
    </location>
</feature>
<dbReference type="Gene3D" id="3.10.20.90">
    <property type="entry name" value="Phosphatidylinositol 3-kinase Catalytic Subunit, Chain A, domain 1"/>
    <property type="match status" value="1"/>
</dbReference>
<dbReference type="PROSITE" id="PS50053">
    <property type="entry name" value="UBIQUITIN_2"/>
    <property type="match status" value="1"/>
</dbReference>
<gene>
    <name evidence="5" type="ORF">FD755_002478</name>
</gene>
<dbReference type="PANTHER" id="PTHR47905">
    <property type="entry name" value="UBIQUITIN-LIKE PROTEIN 4B"/>
    <property type="match status" value="1"/>
</dbReference>
<name>A0A5J5N5M9_MUNRE</name>
<dbReference type="Pfam" id="PF17840">
    <property type="entry name" value="Tugs"/>
    <property type="match status" value="1"/>
</dbReference>
<feature type="region of interest" description="Disordered" evidence="3">
    <location>
        <begin position="189"/>
        <end position="216"/>
    </location>
</feature>
<dbReference type="InterPro" id="IPR041421">
    <property type="entry name" value="Ubl4_C_TUGS"/>
</dbReference>
<feature type="compositionally biased region" description="Basic and acidic residues" evidence="3">
    <location>
        <begin position="196"/>
        <end position="216"/>
    </location>
</feature>
<dbReference type="PANTHER" id="PTHR47905:SF1">
    <property type="entry name" value="UBIQUITIN-LIKE PROTEIN 4B"/>
    <property type="match status" value="1"/>
</dbReference>